<evidence type="ECO:0000313" key="2">
    <source>
        <dbReference type="Proteomes" id="UP000738349"/>
    </source>
</evidence>
<dbReference type="InterPro" id="IPR043129">
    <property type="entry name" value="ATPase_NBD"/>
</dbReference>
<dbReference type="PANTHER" id="PTHR14187:SF82">
    <property type="entry name" value="FAMILY CHAPERONE, PUTATIVE (AFU_ORTHOLOGUE AFUA_7G08575)-RELATED"/>
    <property type="match status" value="1"/>
</dbReference>
<gene>
    <name evidence="1" type="ORF">EDB81DRAFT_42690</name>
</gene>
<dbReference type="OrthoDB" id="2963168at2759"/>
<dbReference type="CDD" id="cd10170">
    <property type="entry name" value="ASKHA_NBD_HSP70"/>
    <property type="match status" value="1"/>
</dbReference>
<organism evidence="1 2">
    <name type="scientific">Dactylonectria macrodidyma</name>
    <dbReference type="NCBI Taxonomy" id="307937"/>
    <lineage>
        <taxon>Eukaryota</taxon>
        <taxon>Fungi</taxon>
        <taxon>Dikarya</taxon>
        <taxon>Ascomycota</taxon>
        <taxon>Pezizomycotina</taxon>
        <taxon>Sordariomycetes</taxon>
        <taxon>Hypocreomycetidae</taxon>
        <taxon>Hypocreales</taxon>
        <taxon>Nectriaceae</taxon>
        <taxon>Dactylonectria</taxon>
    </lineage>
</organism>
<comment type="caution">
    <text evidence="1">The sequence shown here is derived from an EMBL/GenBank/DDBJ whole genome shotgun (WGS) entry which is preliminary data.</text>
</comment>
<dbReference type="Proteomes" id="UP000738349">
    <property type="component" value="Unassembled WGS sequence"/>
</dbReference>
<dbReference type="SUPFAM" id="SSF53067">
    <property type="entry name" value="Actin-like ATPase domain"/>
    <property type="match status" value="2"/>
</dbReference>
<dbReference type="EMBL" id="JAGMUV010000001">
    <property type="protein sequence ID" value="KAH7176556.1"/>
    <property type="molecule type" value="Genomic_DNA"/>
</dbReference>
<evidence type="ECO:0000313" key="1">
    <source>
        <dbReference type="EMBL" id="KAH7176556.1"/>
    </source>
</evidence>
<dbReference type="PANTHER" id="PTHR14187">
    <property type="entry name" value="ALPHA KINASE/ELONGATION FACTOR 2 KINASE"/>
    <property type="match status" value="1"/>
</dbReference>
<sequence length="634" mass="70695">MAAPRTSRDWEQDMRFVICFDYGTTFSGVAWALTAGETPTLADVHVVDHWGSEISAKVPSLYTYTANDGELWGYDIGDDAYVIRWSKLELEAPSRLDALISLKRTIAEARLLDFDTDDTLKSNFPRHLIKSPFDVVRDYLIEVATVLRQDIEKEKGPPSLSQFPIELVITHPAEWDHRARNLTFRAVNDAFEHVFPESLDREPVIRLVTEPEACAQFTMRSGQDQRIARLKKGESFIVVDAGGGTVDLVSYLVEQVEPTFQVKMITDICGRKCGASRIDDAFLKFLEERLGQDYDLLTSSTGPAREVHGRGAHVVLRRKLQTMLRRFQPIKHGFQGPPGRGQPDTGEVLALTDGIGEENDASRGIHDGELHISSEEIAAMFKESIDGTIELITQQLMQIDQQNERVKTIFLSGGFSQSPYLYNRVRQLARGWKFNVVRGTNSWSAVSQGGVLLGLGLGCTPPAPSQKVPYYIGVILAERWTAFKHDQGQRYIDSFDRSAKAKDSIKWLVAQGDLITQDEGIQVSQTIIKKLSRNGNRAGTLTLVFAETGGASEPPNQLANITGGRKWTVDLDYDLADENAPRVVGQSYYQVEMQLDVTVSQRGVNFELLTGRTQDFMGRTGAAGTRQAYHDVAF</sequence>
<name>A0A9P9FWE2_9HYPO</name>
<dbReference type="Gene3D" id="3.90.640.10">
    <property type="entry name" value="Actin, Chain A, domain 4"/>
    <property type="match status" value="1"/>
</dbReference>
<keyword evidence="2" id="KW-1185">Reference proteome</keyword>
<dbReference type="Gene3D" id="3.30.420.40">
    <property type="match status" value="2"/>
</dbReference>
<proteinExistence type="predicted"/>
<protein>
    <submittedName>
        <fullName evidence="1">Uncharacterized protein</fullName>
    </submittedName>
</protein>
<dbReference type="AlphaFoldDB" id="A0A9P9FWE2"/>
<accession>A0A9P9FWE2</accession>
<reference evidence="1" key="1">
    <citation type="journal article" date="2021" name="Nat. Commun.">
        <title>Genetic determinants of endophytism in the Arabidopsis root mycobiome.</title>
        <authorList>
            <person name="Mesny F."/>
            <person name="Miyauchi S."/>
            <person name="Thiergart T."/>
            <person name="Pickel B."/>
            <person name="Atanasova L."/>
            <person name="Karlsson M."/>
            <person name="Huettel B."/>
            <person name="Barry K.W."/>
            <person name="Haridas S."/>
            <person name="Chen C."/>
            <person name="Bauer D."/>
            <person name="Andreopoulos W."/>
            <person name="Pangilinan J."/>
            <person name="LaButti K."/>
            <person name="Riley R."/>
            <person name="Lipzen A."/>
            <person name="Clum A."/>
            <person name="Drula E."/>
            <person name="Henrissat B."/>
            <person name="Kohler A."/>
            <person name="Grigoriev I.V."/>
            <person name="Martin F.M."/>
            <person name="Hacquard S."/>
        </authorList>
    </citation>
    <scope>NUCLEOTIDE SEQUENCE</scope>
    <source>
        <strain evidence="1">MPI-CAGE-AT-0147</strain>
    </source>
</reference>